<proteinExistence type="inferred from homology"/>
<accession>A0A3M6TFW8</accession>
<name>A0A3M6TFW8_POCDA</name>
<protein>
    <recommendedName>
        <fullName evidence="2">arylamine N-acetyltransferase</fullName>
        <ecNumber evidence="2">2.3.1.5</ecNumber>
    </recommendedName>
</protein>
<dbReference type="EMBL" id="RCHS01003667">
    <property type="protein sequence ID" value="RMX40292.1"/>
    <property type="molecule type" value="Genomic_DNA"/>
</dbReference>
<dbReference type="EC" id="2.3.1.5" evidence="2"/>
<dbReference type="Gene3D" id="3.30.2140.20">
    <property type="match status" value="2"/>
</dbReference>
<dbReference type="InterPro" id="IPR001447">
    <property type="entry name" value="Arylamine_N-AcTrfase"/>
</dbReference>
<dbReference type="Pfam" id="PF00797">
    <property type="entry name" value="Acetyltransf_2"/>
    <property type="match status" value="1"/>
</dbReference>
<gene>
    <name evidence="3" type="ORF">pdam_00008727</name>
</gene>
<sequence length="289" mass="33466">MVEEFGNEEKAKVNVTTDNEWSPRCRFELIPRETHDFHEMLLFHQTDPESPFTHDRLCTMAKPWGRITLSGNKLTKSTYLGDNKIRKETKELLGGEENVLQSAIAKFHLLTVFLAGVNIENELWLADVRFGGTNVTILQMKGLEDNQVHQNRTGRIRRIGDQFIFEQMVKTIVRRTRHHKLSLTDSALKHTRKQSSPVSIAPNECPHAIEDFHEFLLFHQINLRSIFTHDRLYTMPKSWGESNSFRKHSGTVTSTFLEDNAVKKIRRLLHGEEEIVKELESTFGSKKES</sequence>
<comment type="similarity">
    <text evidence="1">Belongs to the arylamine N-acetyltransferase family.</text>
</comment>
<evidence type="ECO:0000256" key="2">
    <source>
        <dbReference type="ARBA" id="ARBA00012701"/>
    </source>
</evidence>
<comment type="caution">
    <text evidence="3">The sequence shown here is derived from an EMBL/GenBank/DDBJ whole genome shotgun (WGS) entry which is preliminary data.</text>
</comment>
<evidence type="ECO:0000256" key="1">
    <source>
        <dbReference type="ARBA" id="ARBA00006547"/>
    </source>
</evidence>
<dbReference type="GO" id="GO:0004060">
    <property type="term" value="F:arylamine N-acetyltransferase activity"/>
    <property type="evidence" value="ECO:0007669"/>
    <property type="project" value="UniProtKB-EC"/>
</dbReference>
<dbReference type="PANTHER" id="PTHR11786:SF0">
    <property type="entry name" value="ARYLAMINE N-ACETYLTRANSFERASE 4-RELATED"/>
    <property type="match status" value="1"/>
</dbReference>
<organism evidence="3 4">
    <name type="scientific">Pocillopora damicornis</name>
    <name type="common">Cauliflower coral</name>
    <name type="synonym">Millepora damicornis</name>
    <dbReference type="NCBI Taxonomy" id="46731"/>
    <lineage>
        <taxon>Eukaryota</taxon>
        <taxon>Metazoa</taxon>
        <taxon>Cnidaria</taxon>
        <taxon>Anthozoa</taxon>
        <taxon>Hexacorallia</taxon>
        <taxon>Scleractinia</taxon>
        <taxon>Astrocoeniina</taxon>
        <taxon>Pocilloporidae</taxon>
        <taxon>Pocillopora</taxon>
    </lineage>
</organism>
<keyword evidence="4" id="KW-1185">Reference proteome</keyword>
<dbReference type="AlphaFoldDB" id="A0A3M6TFW8"/>
<evidence type="ECO:0000313" key="3">
    <source>
        <dbReference type="EMBL" id="RMX40292.1"/>
    </source>
</evidence>
<evidence type="ECO:0000313" key="4">
    <source>
        <dbReference type="Proteomes" id="UP000275408"/>
    </source>
</evidence>
<dbReference type="OrthoDB" id="10260017at2759"/>
<dbReference type="InterPro" id="IPR038765">
    <property type="entry name" value="Papain-like_cys_pep_sf"/>
</dbReference>
<reference evidence="3 4" key="1">
    <citation type="journal article" date="2018" name="Sci. Rep.">
        <title>Comparative analysis of the Pocillopora damicornis genome highlights role of immune system in coral evolution.</title>
        <authorList>
            <person name="Cunning R."/>
            <person name="Bay R.A."/>
            <person name="Gillette P."/>
            <person name="Baker A.C."/>
            <person name="Traylor-Knowles N."/>
        </authorList>
    </citation>
    <scope>NUCLEOTIDE SEQUENCE [LARGE SCALE GENOMIC DNA]</scope>
    <source>
        <strain evidence="3">RSMAS</strain>
        <tissue evidence="3">Whole animal</tissue>
    </source>
</reference>
<dbReference type="Proteomes" id="UP000275408">
    <property type="component" value="Unassembled WGS sequence"/>
</dbReference>
<dbReference type="InterPro" id="IPR053710">
    <property type="entry name" value="Arylamine_NAT_domain_sf"/>
</dbReference>
<dbReference type="SUPFAM" id="SSF54001">
    <property type="entry name" value="Cysteine proteinases"/>
    <property type="match status" value="1"/>
</dbReference>
<dbReference type="PANTHER" id="PTHR11786">
    <property type="entry name" value="N-HYDROXYARYLAMINE O-ACETYLTRANSFERASE"/>
    <property type="match status" value="1"/>
</dbReference>